<evidence type="ECO:0000313" key="1">
    <source>
        <dbReference type="EMBL" id="CAL1377693.1"/>
    </source>
</evidence>
<accession>A0AAV2DWA3</accession>
<keyword evidence="2" id="KW-1185">Reference proteome</keyword>
<organism evidence="1 2">
    <name type="scientific">Linum trigynum</name>
    <dbReference type="NCBI Taxonomy" id="586398"/>
    <lineage>
        <taxon>Eukaryota</taxon>
        <taxon>Viridiplantae</taxon>
        <taxon>Streptophyta</taxon>
        <taxon>Embryophyta</taxon>
        <taxon>Tracheophyta</taxon>
        <taxon>Spermatophyta</taxon>
        <taxon>Magnoliopsida</taxon>
        <taxon>eudicotyledons</taxon>
        <taxon>Gunneridae</taxon>
        <taxon>Pentapetalae</taxon>
        <taxon>rosids</taxon>
        <taxon>fabids</taxon>
        <taxon>Malpighiales</taxon>
        <taxon>Linaceae</taxon>
        <taxon>Linum</taxon>
    </lineage>
</organism>
<dbReference type="EMBL" id="OZ034816">
    <property type="protein sequence ID" value="CAL1377693.1"/>
    <property type="molecule type" value="Genomic_DNA"/>
</dbReference>
<sequence length="100" mass="11261">MLKAGPKLQLEVRRGARKCRIELEILEEEIPNLLDEFCDAFVKKKAQNLRAKLFQGGRGADMIPNCLHYKLTWIDQEASSIGKKEAYLGGLVLTIGSMEI</sequence>
<gene>
    <name evidence="1" type="ORF">LTRI10_LOCUS19324</name>
</gene>
<name>A0AAV2DWA3_9ROSI</name>
<dbReference type="Proteomes" id="UP001497516">
    <property type="component" value="Chromosome 3"/>
</dbReference>
<proteinExistence type="predicted"/>
<dbReference type="AlphaFoldDB" id="A0AAV2DWA3"/>
<protein>
    <submittedName>
        <fullName evidence="1">Uncharacterized protein</fullName>
    </submittedName>
</protein>
<reference evidence="1 2" key="1">
    <citation type="submission" date="2024-04" db="EMBL/GenBank/DDBJ databases">
        <authorList>
            <person name="Fracassetti M."/>
        </authorList>
    </citation>
    <scope>NUCLEOTIDE SEQUENCE [LARGE SCALE GENOMIC DNA]</scope>
</reference>
<evidence type="ECO:0000313" key="2">
    <source>
        <dbReference type="Proteomes" id="UP001497516"/>
    </source>
</evidence>